<reference evidence="8 9" key="1">
    <citation type="submission" date="2018-07" db="EMBL/GenBank/DDBJ databases">
        <title>Freshwater and sediment microbial communities from various areas in North America, analyzing microbe dynamics in response to fracking.</title>
        <authorList>
            <person name="Lamendella R."/>
        </authorList>
    </citation>
    <scope>NUCLEOTIDE SEQUENCE [LARGE SCALE GENOMIC DNA]</scope>
    <source>
        <strain evidence="8 9">160A</strain>
    </source>
</reference>
<dbReference type="InterPro" id="IPR033985">
    <property type="entry name" value="SusD-like_N"/>
</dbReference>
<comment type="similarity">
    <text evidence="2">Belongs to the SusD family.</text>
</comment>
<evidence type="ECO:0000313" key="8">
    <source>
        <dbReference type="EMBL" id="RCW32462.1"/>
    </source>
</evidence>
<feature type="domain" description="RagB/SusD" evidence="6">
    <location>
        <begin position="280"/>
        <end position="561"/>
    </location>
</feature>
<keyword evidence="4" id="KW-0472">Membrane</keyword>
<evidence type="ECO:0000256" key="4">
    <source>
        <dbReference type="ARBA" id="ARBA00023136"/>
    </source>
</evidence>
<gene>
    <name evidence="8" type="ORF">DFO77_1157</name>
</gene>
<protein>
    <submittedName>
        <fullName evidence="8">Putative outer membrane starch-binding protein</fullName>
    </submittedName>
</protein>
<dbReference type="InterPro" id="IPR012944">
    <property type="entry name" value="SusD_RagB_dom"/>
</dbReference>
<dbReference type="EMBL" id="QPIZ01000015">
    <property type="protein sequence ID" value="RCW32462.1"/>
    <property type="molecule type" value="Genomic_DNA"/>
</dbReference>
<dbReference type="Pfam" id="PF14322">
    <property type="entry name" value="SusD-like_3"/>
    <property type="match status" value="1"/>
</dbReference>
<comment type="subcellular location">
    <subcellularLocation>
        <location evidence="1">Cell outer membrane</location>
    </subcellularLocation>
</comment>
<proteinExistence type="inferred from homology"/>
<evidence type="ECO:0000259" key="6">
    <source>
        <dbReference type="Pfam" id="PF07980"/>
    </source>
</evidence>
<dbReference type="GO" id="GO:0009279">
    <property type="term" value="C:cell outer membrane"/>
    <property type="evidence" value="ECO:0007669"/>
    <property type="project" value="UniProtKB-SubCell"/>
</dbReference>
<keyword evidence="3" id="KW-0732">Signal</keyword>
<dbReference type="Proteomes" id="UP000252733">
    <property type="component" value="Unassembled WGS sequence"/>
</dbReference>
<feature type="domain" description="SusD-like N-terminal" evidence="7">
    <location>
        <begin position="23"/>
        <end position="226"/>
    </location>
</feature>
<accession>A0A2T0XFP4</accession>
<keyword evidence="5" id="KW-0998">Cell outer membrane</keyword>
<dbReference type="InterPro" id="IPR011990">
    <property type="entry name" value="TPR-like_helical_dom_sf"/>
</dbReference>
<dbReference type="Gene3D" id="1.25.40.390">
    <property type="match status" value="1"/>
</dbReference>
<evidence type="ECO:0000313" key="9">
    <source>
        <dbReference type="Proteomes" id="UP000252733"/>
    </source>
</evidence>
<evidence type="ECO:0000256" key="3">
    <source>
        <dbReference type="ARBA" id="ARBA00022729"/>
    </source>
</evidence>
<evidence type="ECO:0000256" key="5">
    <source>
        <dbReference type="ARBA" id="ARBA00023237"/>
    </source>
</evidence>
<dbReference type="RefSeq" id="WP_106153600.1">
    <property type="nucleotide sequence ID" value="NZ_PVTS01000011.1"/>
</dbReference>
<dbReference type="Pfam" id="PF07980">
    <property type="entry name" value="SusD_RagB"/>
    <property type="match status" value="1"/>
</dbReference>
<name>A0A2T0XFP4_9BACT</name>
<evidence type="ECO:0000256" key="2">
    <source>
        <dbReference type="ARBA" id="ARBA00006275"/>
    </source>
</evidence>
<comment type="caution">
    <text evidence="8">The sequence shown here is derived from an EMBL/GenBank/DDBJ whole genome shotgun (WGS) entry which is preliminary data.</text>
</comment>
<dbReference type="AlphaFoldDB" id="A0A2T0XFP4"/>
<keyword evidence="9" id="KW-1185">Reference proteome</keyword>
<evidence type="ECO:0000259" key="7">
    <source>
        <dbReference type="Pfam" id="PF14322"/>
    </source>
</evidence>
<dbReference type="SUPFAM" id="SSF48452">
    <property type="entry name" value="TPR-like"/>
    <property type="match status" value="1"/>
</dbReference>
<sequence>MKRTIIYFAAVLVVLFSGCKDSFLEQTPQGVLDESQVTSPDEIDKLVIAAYSMLGNDHYDVPFSLWPYGSVRSDDAYKGGRDEADIDDFHFYEISENMRLDAGPTDGMWFNLYVGISRTNAALRVLNSVTEEQYKQKAERTGELRFIRGHFYFLLKVLFKNVPYIDETVPAEDYETISNTALSNDESWSRIADDFRFAYENTPKQQDEVGRVTSYAAASYLARVLLYQAYQQDAQHNVTGVDQAMLNEVLQLTEYVMGSPYTLEPDFANNFIHGSYENGPEAIFSIQFSHDDGTFHGRLNFSDVLATPQGLGCCDFHKPSHNLVNAFKTQNGLPAFDSYNDEPYDEGIHTVDPRLYHTVAIPGYPFKYNDNQIYEESWNRNPGIYGVYASLKENVDPESDAFINIDPFYGNSKNRIIIRYADVLLMRAEALIELNREDEALPLINKIRARAQVSTPKIEYAPNLQTALYEDGVNCDWTNDFARKALRWERRLEFAMEGYRFFDLVRWGVADSVLNEYYQSEAQRITYYENGDFDKNKDEYLPIPLQQINFSKGLYDQNPSY</sequence>
<organism evidence="8 9">
    <name type="scientific">Marinilabilia salmonicolor</name>
    <dbReference type="NCBI Taxonomy" id="989"/>
    <lineage>
        <taxon>Bacteria</taxon>
        <taxon>Pseudomonadati</taxon>
        <taxon>Bacteroidota</taxon>
        <taxon>Bacteroidia</taxon>
        <taxon>Marinilabiliales</taxon>
        <taxon>Marinilabiliaceae</taxon>
        <taxon>Marinilabilia</taxon>
    </lineage>
</organism>
<dbReference type="OrthoDB" id="9792139at2"/>
<dbReference type="PROSITE" id="PS51257">
    <property type="entry name" value="PROKAR_LIPOPROTEIN"/>
    <property type="match status" value="1"/>
</dbReference>
<dbReference type="STRING" id="1168289.GCA_000259075_02064"/>
<evidence type="ECO:0000256" key="1">
    <source>
        <dbReference type="ARBA" id="ARBA00004442"/>
    </source>
</evidence>